<evidence type="ECO:0000313" key="1">
    <source>
        <dbReference type="EMBL" id="UOQ48302.1"/>
    </source>
</evidence>
<sequence length="202" mass="23703">MKFVLNNDENSFNSQAIKNTEEVIENINKYVGEEHILSHLIIDNQEVYNNMESYIDKYFHRIDTIQIITKTTVQFINDTFITAEEYISNALPQLEKLIDQFYNNPTAADWHHFKQFTDGLQWLSDMLVNIDTLKERPTNWQVYVSVYHELEGQVHELAEGVENQDHTLIADVINFEIKPLYERLKHLITNTIDSEGSRPNAN</sequence>
<evidence type="ECO:0008006" key="3">
    <source>
        <dbReference type="Google" id="ProtNLM"/>
    </source>
</evidence>
<dbReference type="RefSeq" id="WP_244718622.1">
    <property type="nucleotide sequence ID" value="NZ_CP095072.1"/>
</dbReference>
<proteinExistence type="predicted"/>
<reference evidence="1 2" key="1">
    <citation type="submission" date="2022-04" db="EMBL/GenBank/DDBJ databases">
        <title>Gracilibacillus sp. isolated from saltern.</title>
        <authorList>
            <person name="Won M."/>
            <person name="Lee C.-M."/>
            <person name="Woen H.-Y."/>
            <person name="Kwon S.-W."/>
        </authorList>
    </citation>
    <scope>NUCLEOTIDE SEQUENCE [LARGE SCALE GENOMIC DNA]</scope>
    <source>
        <strain evidence="1 2">SSWR10-1</strain>
    </source>
</reference>
<gene>
    <name evidence="1" type="ORF">MUN88_20050</name>
</gene>
<organism evidence="1 2">
    <name type="scientific">Gracilibacillus caseinilyticus</name>
    <dbReference type="NCBI Taxonomy" id="2932256"/>
    <lineage>
        <taxon>Bacteria</taxon>
        <taxon>Bacillati</taxon>
        <taxon>Bacillota</taxon>
        <taxon>Bacilli</taxon>
        <taxon>Bacillales</taxon>
        <taxon>Bacillaceae</taxon>
        <taxon>Gracilibacillus</taxon>
    </lineage>
</organism>
<keyword evidence="2" id="KW-1185">Reference proteome</keyword>
<dbReference type="Proteomes" id="UP000831782">
    <property type="component" value="Chromosome"/>
</dbReference>
<accession>A0ABY4EWQ6</accession>
<name>A0ABY4EWQ6_9BACI</name>
<protein>
    <recommendedName>
        <fullName evidence="3">LXG domain of WXG superfamily protein</fullName>
    </recommendedName>
</protein>
<dbReference type="EMBL" id="CP095072">
    <property type="protein sequence ID" value="UOQ48302.1"/>
    <property type="molecule type" value="Genomic_DNA"/>
</dbReference>
<evidence type="ECO:0000313" key="2">
    <source>
        <dbReference type="Proteomes" id="UP000831782"/>
    </source>
</evidence>